<accession>A0ABZ0HL47</accession>
<evidence type="ECO:0000256" key="3">
    <source>
        <dbReference type="ARBA" id="ARBA00023125"/>
    </source>
</evidence>
<name>A0ABZ0HL47_TRISK</name>
<keyword evidence="8" id="KW-1185">Reference proteome</keyword>
<dbReference type="Pfam" id="PF00126">
    <property type="entry name" value="HTH_1"/>
    <property type="match status" value="1"/>
</dbReference>
<dbReference type="Gene3D" id="3.40.190.10">
    <property type="entry name" value="Periplasmic binding protein-like II"/>
    <property type="match status" value="2"/>
</dbReference>
<dbReference type="InterPro" id="IPR005119">
    <property type="entry name" value="LysR_subst-bd"/>
</dbReference>
<dbReference type="SUPFAM" id="SSF46785">
    <property type="entry name" value="Winged helix' DNA-binding domain"/>
    <property type="match status" value="1"/>
</dbReference>
<dbReference type="InterPro" id="IPR000847">
    <property type="entry name" value="LysR_HTH_N"/>
</dbReference>
<dbReference type="Proteomes" id="UP001302666">
    <property type="component" value="Chromosome"/>
</dbReference>
<proteinExistence type="inferred from homology"/>
<evidence type="ECO:0000313" key="8">
    <source>
        <dbReference type="Proteomes" id="UP001302666"/>
    </source>
</evidence>
<organism evidence="7 8">
    <name type="scientific">Tritonibacter scottomollicae</name>
    <name type="common">Epibacterium scottomollicae</name>
    <dbReference type="NCBI Taxonomy" id="483013"/>
    <lineage>
        <taxon>Bacteria</taxon>
        <taxon>Pseudomonadati</taxon>
        <taxon>Pseudomonadota</taxon>
        <taxon>Alphaproteobacteria</taxon>
        <taxon>Rhodobacterales</taxon>
        <taxon>Paracoccaceae</taxon>
        <taxon>Tritonibacter</taxon>
    </lineage>
</organism>
<dbReference type="SUPFAM" id="SSF53850">
    <property type="entry name" value="Periplasmic binding protein-like II"/>
    <property type="match status" value="1"/>
</dbReference>
<evidence type="ECO:0000313" key="7">
    <source>
        <dbReference type="EMBL" id="WOI35062.1"/>
    </source>
</evidence>
<evidence type="ECO:0000259" key="5">
    <source>
        <dbReference type="Pfam" id="PF00126"/>
    </source>
</evidence>
<keyword evidence="2" id="KW-0805">Transcription regulation</keyword>
<dbReference type="InterPro" id="IPR036390">
    <property type="entry name" value="WH_DNA-bd_sf"/>
</dbReference>
<evidence type="ECO:0000256" key="4">
    <source>
        <dbReference type="ARBA" id="ARBA00023163"/>
    </source>
</evidence>
<feature type="domain" description="LysR substrate-binding" evidence="6">
    <location>
        <begin position="131"/>
        <end position="274"/>
    </location>
</feature>
<dbReference type="Gene3D" id="1.10.10.10">
    <property type="entry name" value="Winged helix-like DNA-binding domain superfamily/Winged helix DNA-binding domain"/>
    <property type="match status" value="1"/>
</dbReference>
<dbReference type="InterPro" id="IPR036388">
    <property type="entry name" value="WH-like_DNA-bd_sf"/>
</dbReference>
<reference evidence="7 8" key="1">
    <citation type="submission" date="2023-10" db="EMBL/GenBank/DDBJ databases">
        <title>Eight complete genome sequences of bacteria isolated from laboratory stock of Giant Kelp gametophytes.</title>
        <authorList>
            <person name="Tolentino B."/>
            <person name="Nuzhdin S."/>
        </authorList>
    </citation>
    <scope>NUCLEOTIDE SEQUENCE [LARGE SCALE GENOMIC DNA]</scope>
    <source>
        <strain evidence="7 8">LC.270.F.C4</strain>
    </source>
</reference>
<feature type="domain" description="HTH lysR-type" evidence="5">
    <location>
        <begin position="9"/>
        <end position="65"/>
    </location>
</feature>
<dbReference type="PANTHER" id="PTHR30346:SF28">
    <property type="entry name" value="HTH-TYPE TRANSCRIPTIONAL REGULATOR CYNR"/>
    <property type="match status" value="1"/>
</dbReference>
<dbReference type="Pfam" id="PF03466">
    <property type="entry name" value="LysR_substrate"/>
    <property type="match status" value="1"/>
</dbReference>
<protein>
    <submittedName>
        <fullName evidence="7">LysR family transcriptional regulator</fullName>
    </submittedName>
</protein>
<keyword evidence="3" id="KW-0238">DNA-binding</keyword>
<evidence type="ECO:0000259" key="6">
    <source>
        <dbReference type="Pfam" id="PF03466"/>
    </source>
</evidence>
<dbReference type="PANTHER" id="PTHR30346">
    <property type="entry name" value="TRANSCRIPTIONAL DUAL REGULATOR HCAR-RELATED"/>
    <property type="match status" value="1"/>
</dbReference>
<gene>
    <name evidence="7" type="ORF">R1T40_10155</name>
</gene>
<comment type="similarity">
    <text evidence="1">Belongs to the LysR transcriptional regulatory family.</text>
</comment>
<sequence>MAMLEITPLRYFLSAYETGSISRAAQVNAVSQPSVSAAIQRLERELGGSLFLRSRRGLVTTPLGEQLYREAAPSVTHLADLSTRLRPHPRQRLRIYCHPDVLLSPFSVPLQALVRRRQELLPEFCDQAEVCDIACVAESCAPSGYAFLPLWEEGYGVALPAGHRLAQAGVLRPEDIAAEPRIHRPYCPKADVLHEVEAGRGMPPPHGAAAVNDQQVLDLVAAGLGIALVPLRHAGCHPGVAVRPLTEVPEVRRTVGLAYRKTVLAREIAAELAAEAKE</sequence>
<evidence type="ECO:0000256" key="2">
    <source>
        <dbReference type="ARBA" id="ARBA00023015"/>
    </source>
</evidence>
<dbReference type="EMBL" id="CP136704">
    <property type="protein sequence ID" value="WOI35062.1"/>
    <property type="molecule type" value="Genomic_DNA"/>
</dbReference>
<keyword evidence="4" id="KW-0804">Transcription</keyword>
<dbReference type="PRINTS" id="PR00039">
    <property type="entry name" value="HTHLYSR"/>
</dbReference>
<evidence type="ECO:0000256" key="1">
    <source>
        <dbReference type="ARBA" id="ARBA00009437"/>
    </source>
</evidence>